<dbReference type="EMBL" id="CP003752">
    <property type="protein sequence ID" value="AFQ15698.1"/>
    <property type="molecule type" value="Genomic_DNA"/>
</dbReference>
<reference evidence="1 2" key="1">
    <citation type="submission" date="2012-08" db="EMBL/GenBank/DDBJ databases">
        <authorList>
            <person name="Doggett N."/>
            <person name="Teshima H."/>
            <person name="Bruce D."/>
            <person name="Detter J.C."/>
            <person name="Johnson S.L."/>
            <person name="Han C."/>
        </authorList>
    </citation>
    <scope>NUCLEOTIDE SEQUENCE [LARGE SCALE GENOMIC DNA]</scope>
    <source>
        <strain evidence="1 2">HD-771</strain>
    </source>
</reference>
<dbReference type="KEGG" id="bti:BTG_11190"/>
<protein>
    <submittedName>
        <fullName evidence="1">Uncharacterized protein</fullName>
    </submittedName>
</protein>
<evidence type="ECO:0000313" key="2">
    <source>
        <dbReference type="Proteomes" id="UP000005259"/>
    </source>
</evidence>
<dbReference type="RefSeq" id="WP_000355525.1">
    <property type="nucleotide sequence ID" value="NC_018500.1"/>
</dbReference>
<gene>
    <name evidence="1" type="ORF">BTG_11190</name>
</gene>
<accession>A0A9W3JCP5</accession>
<proteinExistence type="predicted"/>
<sequence>MDITHSTVRIVINGRYIQFTSVRTSEWNHGPVKDLIASTKQREDELFQFLWSQVPVTIEMYFFQGSDLMRLAKITGINETIAGEHIYYFLWN</sequence>
<name>A0A9W3JCP5_BACTU</name>
<dbReference type="AlphaFoldDB" id="A0A9W3JCP5"/>
<dbReference type="Proteomes" id="UP000005259">
    <property type="component" value="Chromosome"/>
</dbReference>
<organism evidence="1 2">
    <name type="scientific">Bacillus thuringiensis HD-771</name>
    <dbReference type="NCBI Taxonomy" id="1218175"/>
    <lineage>
        <taxon>Bacteria</taxon>
        <taxon>Bacillati</taxon>
        <taxon>Bacillota</taxon>
        <taxon>Bacilli</taxon>
        <taxon>Bacillales</taxon>
        <taxon>Bacillaceae</taxon>
        <taxon>Bacillus</taxon>
        <taxon>Bacillus cereus group</taxon>
    </lineage>
</organism>
<evidence type="ECO:0000313" key="1">
    <source>
        <dbReference type="EMBL" id="AFQ15698.1"/>
    </source>
</evidence>